<dbReference type="PANTHER" id="PTHR36063:SF1">
    <property type="entry name" value="ARABIDOPSIS THALIANA GENOMIC DNA, CHROMOSOME 5, P1 CLONE:MOK16"/>
    <property type="match status" value="1"/>
</dbReference>
<evidence type="ECO:0000313" key="3">
    <source>
        <dbReference type="Proteomes" id="UP001164929"/>
    </source>
</evidence>
<protein>
    <submittedName>
        <fullName evidence="2">Uncharacterized protein</fullName>
    </submittedName>
</protein>
<dbReference type="EMBL" id="JAQIZT010000006">
    <property type="protein sequence ID" value="KAJ6993392.1"/>
    <property type="molecule type" value="Genomic_DNA"/>
</dbReference>
<dbReference type="AlphaFoldDB" id="A0AAD6VZH5"/>
<feature type="region of interest" description="Disordered" evidence="1">
    <location>
        <begin position="120"/>
        <end position="139"/>
    </location>
</feature>
<evidence type="ECO:0000313" key="2">
    <source>
        <dbReference type="EMBL" id="KAJ6993392.1"/>
    </source>
</evidence>
<sequence length="186" mass="20498">MILGLTNSPPKKSTDSIKLVAGLFSLEVVLRGAFPHPTNSGKFALIVGIVRLNSHTTTNCLIRDKYCQQFYQKQTTTATLLQNSMAKEVSGSRSWIEVAPAPIIYPRKPSNAPRLEPIAEEGHEEQDEDSQAFQKDLSSTMEKEIKDLSSWTEVTPELFISLRKTSSSPALETITEEEAEGGGDDD</sequence>
<organism evidence="2 3">
    <name type="scientific">Populus alba x Populus x berolinensis</name>
    <dbReference type="NCBI Taxonomy" id="444605"/>
    <lineage>
        <taxon>Eukaryota</taxon>
        <taxon>Viridiplantae</taxon>
        <taxon>Streptophyta</taxon>
        <taxon>Embryophyta</taxon>
        <taxon>Tracheophyta</taxon>
        <taxon>Spermatophyta</taxon>
        <taxon>Magnoliopsida</taxon>
        <taxon>eudicotyledons</taxon>
        <taxon>Gunneridae</taxon>
        <taxon>Pentapetalae</taxon>
        <taxon>rosids</taxon>
        <taxon>fabids</taxon>
        <taxon>Malpighiales</taxon>
        <taxon>Salicaceae</taxon>
        <taxon>Saliceae</taxon>
        <taxon>Populus</taxon>
    </lineage>
</organism>
<proteinExistence type="predicted"/>
<name>A0AAD6VZH5_9ROSI</name>
<dbReference type="Proteomes" id="UP001164929">
    <property type="component" value="Chromosome 6"/>
</dbReference>
<keyword evidence="3" id="KW-1185">Reference proteome</keyword>
<feature type="compositionally biased region" description="Acidic residues" evidence="1">
    <location>
        <begin position="174"/>
        <end position="186"/>
    </location>
</feature>
<comment type="caution">
    <text evidence="2">The sequence shown here is derived from an EMBL/GenBank/DDBJ whole genome shotgun (WGS) entry which is preliminary data.</text>
</comment>
<feature type="compositionally biased region" description="Acidic residues" evidence="1">
    <location>
        <begin position="120"/>
        <end position="130"/>
    </location>
</feature>
<accession>A0AAD6VZH5</accession>
<gene>
    <name evidence="2" type="ORF">NC653_016505</name>
</gene>
<feature type="region of interest" description="Disordered" evidence="1">
    <location>
        <begin position="165"/>
        <end position="186"/>
    </location>
</feature>
<evidence type="ECO:0000256" key="1">
    <source>
        <dbReference type="SAM" id="MobiDB-lite"/>
    </source>
</evidence>
<dbReference type="PANTHER" id="PTHR36063">
    <property type="entry name" value="ARABIDOPSIS THALIANA GENOMIC DNA, CHROMOSOME 5, P1 CLONE:MOK16"/>
    <property type="match status" value="1"/>
</dbReference>
<reference evidence="2" key="1">
    <citation type="journal article" date="2023" name="Mol. Ecol. Resour.">
        <title>Chromosome-level genome assembly of a triploid poplar Populus alba 'Berolinensis'.</title>
        <authorList>
            <person name="Chen S."/>
            <person name="Yu Y."/>
            <person name="Wang X."/>
            <person name="Wang S."/>
            <person name="Zhang T."/>
            <person name="Zhou Y."/>
            <person name="He R."/>
            <person name="Meng N."/>
            <person name="Wang Y."/>
            <person name="Liu W."/>
            <person name="Liu Z."/>
            <person name="Liu J."/>
            <person name="Guo Q."/>
            <person name="Huang H."/>
            <person name="Sederoff R.R."/>
            <person name="Wang G."/>
            <person name="Qu G."/>
            <person name="Chen S."/>
        </authorList>
    </citation>
    <scope>NUCLEOTIDE SEQUENCE</scope>
    <source>
        <strain evidence="2">SC-2020</strain>
    </source>
</reference>